<accession>A0ABY6KPW6</accession>
<name>A0ABY6KPW6_9ARAC</name>
<dbReference type="EMBL" id="CP092870">
    <property type="protein sequence ID" value="UYV70878.1"/>
    <property type="molecule type" value="Genomic_DNA"/>
</dbReference>
<feature type="domain" description="Reverse transcriptase" evidence="1">
    <location>
        <begin position="321"/>
        <end position="555"/>
    </location>
</feature>
<dbReference type="PANTHER" id="PTHR21301">
    <property type="entry name" value="REVERSE TRANSCRIPTASE"/>
    <property type="match status" value="1"/>
</dbReference>
<dbReference type="Pfam" id="PF00078">
    <property type="entry name" value="RVT_1"/>
    <property type="match status" value="1"/>
</dbReference>
<protein>
    <recommendedName>
        <fullName evidence="1">Reverse transcriptase domain-containing protein</fullName>
    </recommendedName>
</protein>
<proteinExistence type="predicted"/>
<sequence>MYYKGNAMEECEQREGESHTHDEILKYARTVPKIGTRTALSVTSDKLLGHEVFEPSWELVQGDDFAGPCGERVAREEEANCAARCRLFKCEQKGVDKYLAGAGKFIELRESSVCDTLRTSVVHHSSGRDMGVLSMMEEGILPWHGGRSWADLVLGEVGGSFISVVGEYFFGITVQRLAKKGLRARRGVVTVELGLVDHRGLASCFFILRISSSLAFLDILITRQNCRYITNVYYKPSFYPSYIHYTSYCPLSHKINTVKTLSKRIFTHCSSQEFKQIETQNVIGHLMNSGYPKDFILRHFYNPQQHLNSQVYRSICTIPFSTHNPTFISDLDNIPYIYGLPKTHKPGIPLRPIIAYHLSPAYKLSKYLTGYLTPWVKASPQSSAIRDIPSFVQSINSLCPVPNTVMASYDVVAMYLSLPHQLIISHLTKFLQDNQVYPRTAESIVALSSLCLDFTTLTFNNLLFKQIRGSPMGSPLSSPLAEIVMANIDHWVQQQIAPGIHMWRRYIDDIFCICDTGQEISILDSLNSYHPEISFTLELEDRSVLPYLDILVIRTTSHYHTTVNNPTFYTDFKSSCPLSHKINTVRTLTKRLFTHCSLPLFRTIEFSLIIKQLARSQYPPISYISINLTLLPLDLLQLPETVVYFPSPPNQSPSPASSERTGLTPILLIAIVSAPSSDTLSPDYLDLPLLGPLVARFTQSLVTIAVHLT</sequence>
<evidence type="ECO:0000259" key="1">
    <source>
        <dbReference type="PROSITE" id="PS50878"/>
    </source>
</evidence>
<gene>
    <name evidence="2" type="ORF">LAZ67_8000961</name>
</gene>
<dbReference type="CDD" id="cd00304">
    <property type="entry name" value="RT_like"/>
    <property type="match status" value="1"/>
</dbReference>
<dbReference type="Pfam" id="PF26215">
    <property type="entry name" value="HTH_animal"/>
    <property type="match status" value="2"/>
</dbReference>
<keyword evidence="3" id="KW-1185">Reference proteome</keyword>
<reference evidence="2 3" key="1">
    <citation type="submission" date="2022-01" db="EMBL/GenBank/DDBJ databases">
        <title>A chromosomal length assembly of Cordylochernes scorpioides.</title>
        <authorList>
            <person name="Zeh D."/>
            <person name="Zeh J."/>
        </authorList>
    </citation>
    <scope>NUCLEOTIDE SEQUENCE [LARGE SCALE GENOMIC DNA]</scope>
    <source>
        <strain evidence="2">IN4F17</strain>
        <tissue evidence="2">Whole Body</tissue>
    </source>
</reference>
<dbReference type="PANTHER" id="PTHR21301:SF10">
    <property type="entry name" value="REVERSE TRANSCRIPTASE DOMAIN-CONTAINING PROTEIN"/>
    <property type="match status" value="1"/>
</dbReference>
<organism evidence="2 3">
    <name type="scientific">Cordylochernes scorpioides</name>
    <dbReference type="NCBI Taxonomy" id="51811"/>
    <lineage>
        <taxon>Eukaryota</taxon>
        <taxon>Metazoa</taxon>
        <taxon>Ecdysozoa</taxon>
        <taxon>Arthropoda</taxon>
        <taxon>Chelicerata</taxon>
        <taxon>Arachnida</taxon>
        <taxon>Pseudoscorpiones</taxon>
        <taxon>Cheliferoidea</taxon>
        <taxon>Chernetidae</taxon>
        <taxon>Cordylochernes</taxon>
    </lineage>
</organism>
<dbReference type="InterPro" id="IPR000477">
    <property type="entry name" value="RT_dom"/>
</dbReference>
<evidence type="ECO:0000313" key="2">
    <source>
        <dbReference type="EMBL" id="UYV70878.1"/>
    </source>
</evidence>
<dbReference type="SUPFAM" id="SSF56672">
    <property type="entry name" value="DNA/RNA polymerases"/>
    <property type="match status" value="1"/>
</dbReference>
<dbReference type="InterPro" id="IPR058912">
    <property type="entry name" value="HTH_animal"/>
</dbReference>
<dbReference type="PROSITE" id="PS50878">
    <property type="entry name" value="RT_POL"/>
    <property type="match status" value="1"/>
</dbReference>
<evidence type="ECO:0000313" key="3">
    <source>
        <dbReference type="Proteomes" id="UP001235939"/>
    </source>
</evidence>
<dbReference type="Proteomes" id="UP001235939">
    <property type="component" value="Chromosome 08"/>
</dbReference>
<dbReference type="InterPro" id="IPR043502">
    <property type="entry name" value="DNA/RNA_pol_sf"/>
</dbReference>